<evidence type="ECO:0000256" key="4">
    <source>
        <dbReference type="ARBA" id="ARBA00023136"/>
    </source>
</evidence>
<sequence>MSPPPPPAPGAGGLRGKLLRYAGGSGVAAVCSEVAFLLLYGPLGASPGVASVVGWLAGAVPNYWLNRSWTWRRRGRPSLRREVLPYVAIILATVALAVGATSAVHAATAGAVTGAWRVVLVNGTFLAVYALVFVLRYALLDRLFRGLEGPPGPAPHEREAAPSASSPAPDSPAPDGPAPSSPAPSSPAPSSPAPSSPGGPAPSAPPPGGASRTPRGSTSSATAPTSSS</sequence>
<evidence type="ECO:0000256" key="5">
    <source>
        <dbReference type="SAM" id="MobiDB-lite"/>
    </source>
</evidence>
<feature type="region of interest" description="Disordered" evidence="5">
    <location>
        <begin position="150"/>
        <end position="228"/>
    </location>
</feature>
<feature type="compositionally biased region" description="Pro residues" evidence="5">
    <location>
        <begin position="169"/>
        <end position="208"/>
    </location>
</feature>
<gene>
    <name evidence="8" type="ORF">AVDCRST_MAG35-2888</name>
</gene>
<dbReference type="Pfam" id="PF04138">
    <property type="entry name" value="GtrA_DPMS_TM"/>
    <property type="match status" value="1"/>
</dbReference>
<feature type="transmembrane region" description="Helical" evidence="6">
    <location>
        <begin position="47"/>
        <end position="65"/>
    </location>
</feature>
<evidence type="ECO:0000313" key="8">
    <source>
        <dbReference type="EMBL" id="CAA9435621.1"/>
    </source>
</evidence>
<keyword evidence="2 6" id="KW-0812">Transmembrane</keyword>
<feature type="compositionally biased region" description="Low complexity" evidence="5">
    <location>
        <begin position="209"/>
        <end position="228"/>
    </location>
</feature>
<accession>A0A6J4QED7</accession>
<dbReference type="EMBL" id="CADCUY010000566">
    <property type="protein sequence ID" value="CAA9435621.1"/>
    <property type="molecule type" value="Genomic_DNA"/>
</dbReference>
<evidence type="ECO:0000256" key="1">
    <source>
        <dbReference type="ARBA" id="ARBA00004141"/>
    </source>
</evidence>
<feature type="transmembrane region" description="Helical" evidence="6">
    <location>
        <begin position="86"/>
        <end position="108"/>
    </location>
</feature>
<dbReference type="AlphaFoldDB" id="A0A6J4QED7"/>
<evidence type="ECO:0000256" key="3">
    <source>
        <dbReference type="ARBA" id="ARBA00022989"/>
    </source>
</evidence>
<proteinExistence type="predicted"/>
<evidence type="ECO:0000256" key="2">
    <source>
        <dbReference type="ARBA" id="ARBA00022692"/>
    </source>
</evidence>
<dbReference type="GO" id="GO:0000271">
    <property type="term" value="P:polysaccharide biosynthetic process"/>
    <property type="evidence" value="ECO:0007669"/>
    <property type="project" value="InterPro"/>
</dbReference>
<evidence type="ECO:0000256" key="6">
    <source>
        <dbReference type="SAM" id="Phobius"/>
    </source>
</evidence>
<dbReference type="InterPro" id="IPR007267">
    <property type="entry name" value="GtrA_DPMS_TM"/>
</dbReference>
<evidence type="ECO:0000259" key="7">
    <source>
        <dbReference type="Pfam" id="PF04138"/>
    </source>
</evidence>
<organism evidence="8">
    <name type="scientific">uncultured Quadrisphaera sp</name>
    <dbReference type="NCBI Taxonomy" id="904978"/>
    <lineage>
        <taxon>Bacteria</taxon>
        <taxon>Bacillati</taxon>
        <taxon>Actinomycetota</taxon>
        <taxon>Actinomycetes</taxon>
        <taxon>Kineosporiales</taxon>
        <taxon>Kineosporiaceae</taxon>
        <taxon>Quadrisphaera</taxon>
        <taxon>environmental samples</taxon>
    </lineage>
</organism>
<feature type="domain" description="GtrA/DPMS transmembrane" evidence="7">
    <location>
        <begin position="21"/>
        <end position="139"/>
    </location>
</feature>
<comment type="subcellular location">
    <subcellularLocation>
        <location evidence="1">Membrane</location>
        <topology evidence="1">Multi-pass membrane protein</topology>
    </subcellularLocation>
</comment>
<name>A0A6J4QED7_9ACTN</name>
<keyword evidence="3 6" id="KW-1133">Transmembrane helix</keyword>
<protein>
    <recommendedName>
        <fullName evidence="7">GtrA/DPMS transmembrane domain-containing protein</fullName>
    </recommendedName>
</protein>
<reference evidence="8" key="1">
    <citation type="submission" date="2020-02" db="EMBL/GenBank/DDBJ databases">
        <authorList>
            <person name="Meier V. D."/>
        </authorList>
    </citation>
    <scope>NUCLEOTIDE SEQUENCE</scope>
    <source>
        <strain evidence="8">AVDCRST_MAG35</strain>
    </source>
</reference>
<dbReference type="GO" id="GO:0016020">
    <property type="term" value="C:membrane"/>
    <property type="evidence" value="ECO:0007669"/>
    <property type="project" value="UniProtKB-SubCell"/>
</dbReference>
<feature type="transmembrane region" description="Helical" evidence="6">
    <location>
        <begin position="114"/>
        <end position="135"/>
    </location>
</feature>
<keyword evidence="4 6" id="KW-0472">Membrane</keyword>